<dbReference type="KEGG" id="sshi:J5U23_01776"/>
<reference evidence="4" key="1">
    <citation type="journal article" date="2021" name="Environ. Microbiol.">
        <title>New insights into the diversity and evolution of the archaeal mobilome from three complete genomes of Saccharolobus shibatae.</title>
        <authorList>
            <person name="Medvedeva S."/>
            <person name="Brandt D."/>
            <person name="Cvirkaite-Krupovic V."/>
            <person name="Liu Y."/>
            <person name="Severinov K."/>
            <person name="Ishino S."/>
            <person name="Ishino Y."/>
            <person name="Prangishvili D."/>
            <person name="Kalinowski J."/>
            <person name="Krupovic M."/>
        </authorList>
    </citation>
    <scope>NUCLEOTIDE SEQUENCE</scope>
    <source>
        <strain evidence="4">B12</strain>
    </source>
</reference>
<organism evidence="4 5">
    <name type="scientific">Saccharolobus shibatae (strain ATCC 51178 / DSM 5389 / JCM 8931 / NBRC 15437 / B12)</name>
    <name type="common">Sulfolobus shibatae</name>
    <dbReference type="NCBI Taxonomy" id="523848"/>
    <lineage>
        <taxon>Archaea</taxon>
        <taxon>Thermoproteota</taxon>
        <taxon>Thermoprotei</taxon>
        <taxon>Sulfolobales</taxon>
        <taxon>Sulfolobaceae</taxon>
        <taxon>Saccharolobus</taxon>
    </lineage>
</organism>
<keyword evidence="2" id="KW-0560">Oxidoreductase</keyword>
<dbReference type="CDD" id="cd02216">
    <property type="entry name" value="cupin_GDO-like_N"/>
    <property type="match status" value="1"/>
</dbReference>
<proteinExistence type="predicted"/>
<dbReference type="CDD" id="cd06992">
    <property type="entry name" value="cupin_GDO-like_C"/>
    <property type="match status" value="1"/>
</dbReference>
<sequence>MKAELDKLVEIMDKKGMATYFTTFGKGAGKYGKRQLFTKVPESVAIAWAWRYKEAKELLYELSKYLTPEQAERRTIHFVNPALKDIPIVGSAGITPTLYGGLQLIKPGEKAPYHRHTAVNFRFILEAPEKGAYTVINGYRIELHKGDLTFQVPWVWHEHGNDGNSDLIWFAGLDAPLIAFLGGMFYEAPESKEEEENIRKSLRGSGEDANKLFGKSVRPILLSYPSYVKEFNTTYNPLVYYPFEDVINALTTLSSKENMDPYNGYVVEYINPLNGGPLFSSISASMILLPSNKILKPIRRVENAVFIVFEGNVTINVEDTDRISAEPHDVIVIPSWKRYSIENSTNSKALIFKYSDSPLFKFLGVYREEYG</sequence>
<dbReference type="InterPro" id="IPR013096">
    <property type="entry name" value="Cupin_2"/>
</dbReference>
<dbReference type="Pfam" id="PF07883">
    <property type="entry name" value="Cupin_2"/>
    <property type="match status" value="1"/>
</dbReference>
<evidence type="ECO:0000313" key="4">
    <source>
        <dbReference type="EMBL" id="QXJ28907.1"/>
    </source>
</evidence>
<dbReference type="OrthoDB" id="33544at2157"/>
<dbReference type="AlphaFoldDB" id="A0A8F5GU05"/>
<name>A0A8F5GU05_SACSH</name>
<dbReference type="PANTHER" id="PTHR41517">
    <property type="entry name" value="1,2-DIOXYGENASE PROTEIN-RELATED"/>
    <property type="match status" value="1"/>
</dbReference>
<dbReference type="RefSeq" id="WP_218265888.1">
    <property type="nucleotide sequence ID" value="NZ_CP077717.1"/>
</dbReference>
<evidence type="ECO:0000256" key="2">
    <source>
        <dbReference type="ARBA" id="ARBA00023002"/>
    </source>
</evidence>
<protein>
    <recommendedName>
        <fullName evidence="3">Cupin type-2 domain-containing protein</fullName>
    </recommendedName>
</protein>
<dbReference type="PANTHER" id="PTHR41517:SF1">
    <property type="entry name" value="CUPIN"/>
    <property type="match status" value="1"/>
</dbReference>
<dbReference type="InterPro" id="IPR047183">
    <property type="entry name" value="GDO-like"/>
</dbReference>
<dbReference type="GO" id="GO:0051213">
    <property type="term" value="F:dioxygenase activity"/>
    <property type="evidence" value="ECO:0007669"/>
    <property type="project" value="UniProtKB-KW"/>
</dbReference>
<accession>A0A8F5GU05</accession>
<dbReference type="Proteomes" id="UP000694018">
    <property type="component" value="Chromosome"/>
</dbReference>
<keyword evidence="1" id="KW-0223">Dioxygenase</keyword>
<dbReference type="GeneID" id="65563294"/>
<evidence type="ECO:0000313" key="5">
    <source>
        <dbReference type="Proteomes" id="UP000694018"/>
    </source>
</evidence>
<evidence type="ECO:0000259" key="3">
    <source>
        <dbReference type="Pfam" id="PF07883"/>
    </source>
</evidence>
<gene>
    <name evidence="4" type="ORF">J5U23_01776</name>
</gene>
<feature type="domain" description="Cupin type-2" evidence="3">
    <location>
        <begin position="102"/>
        <end position="170"/>
    </location>
</feature>
<evidence type="ECO:0000256" key="1">
    <source>
        <dbReference type="ARBA" id="ARBA00022964"/>
    </source>
</evidence>
<dbReference type="EMBL" id="CP077717">
    <property type="protein sequence ID" value="QXJ28907.1"/>
    <property type="molecule type" value="Genomic_DNA"/>
</dbReference>